<evidence type="ECO:0000313" key="1">
    <source>
        <dbReference type="EMBL" id="KAJ7013337.1"/>
    </source>
</evidence>
<protein>
    <submittedName>
        <fullName evidence="1">Uncharacterized protein</fullName>
    </submittedName>
</protein>
<name>A0AAD6RQU2_9ROSI</name>
<proteinExistence type="predicted"/>
<evidence type="ECO:0000313" key="2">
    <source>
        <dbReference type="Proteomes" id="UP001164929"/>
    </source>
</evidence>
<dbReference type="Proteomes" id="UP001164929">
    <property type="component" value="Chromosome 1"/>
</dbReference>
<accession>A0AAD6RQU2</accession>
<dbReference type="AlphaFoldDB" id="A0AAD6RQU2"/>
<sequence length="101" mass="10758">MSSISQSVLMALTVTFNKFASSNVNAVHKKEGKRAAKAASRAADIGRRGVLLSTVVGVYSVNDSRTELLKSTKNTTSCFALPFLPFLAARGMPYLSSSLES</sequence>
<gene>
    <name evidence="1" type="ORF">NC653_003124</name>
</gene>
<dbReference type="EMBL" id="JAQIZT010000001">
    <property type="protein sequence ID" value="KAJ7013337.1"/>
    <property type="molecule type" value="Genomic_DNA"/>
</dbReference>
<keyword evidence="2" id="KW-1185">Reference proteome</keyword>
<reference evidence="1 2" key="1">
    <citation type="journal article" date="2023" name="Mol. Ecol. Resour.">
        <title>Chromosome-level genome assembly of a triploid poplar Populus alba 'Berolinensis'.</title>
        <authorList>
            <person name="Chen S."/>
            <person name="Yu Y."/>
            <person name="Wang X."/>
            <person name="Wang S."/>
            <person name="Zhang T."/>
            <person name="Zhou Y."/>
            <person name="He R."/>
            <person name="Meng N."/>
            <person name="Wang Y."/>
            <person name="Liu W."/>
            <person name="Liu Z."/>
            <person name="Liu J."/>
            <person name="Guo Q."/>
            <person name="Huang H."/>
            <person name="Sederoff R.R."/>
            <person name="Wang G."/>
            <person name="Qu G."/>
            <person name="Chen S."/>
        </authorList>
    </citation>
    <scope>NUCLEOTIDE SEQUENCE [LARGE SCALE GENOMIC DNA]</scope>
    <source>
        <strain evidence="1">SC-2020</strain>
    </source>
</reference>
<organism evidence="1 2">
    <name type="scientific">Populus alba x Populus x berolinensis</name>
    <dbReference type="NCBI Taxonomy" id="444605"/>
    <lineage>
        <taxon>Eukaryota</taxon>
        <taxon>Viridiplantae</taxon>
        <taxon>Streptophyta</taxon>
        <taxon>Embryophyta</taxon>
        <taxon>Tracheophyta</taxon>
        <taxon>Spermatophyta</taxon>
        <taxon>Magnoliopsida</taxon>
        <taxon>eudicotyledons</taxon>
        <taxon>Gunneridae</taxon>
        <taxon>Pentapetalae</taxon>
        <taxon>rosids</taxon>
        <taxon>fabids</taxon>
        <taxon>Malpighiales</taxon>
        <taxon>Salicaceae</taxon>
        <taxon>Saliceae</taxon>
        <taxon>Populus</taxon>
    </lineage>
</organism>
<comment type="caution">
    <text evidence="1">The sequence shown here is derived from an EMBL/GenBank/DDBJ whole genome shotgun (WGS) entry which is preliminary data.</text>
</comment>